<reference evidence="1 2" key="1">
    <citation type="journal article" date="2017" name="BMC Genomics">
        <title>Whole-genome assembly of Babesia ovata and comparative genomics between closely related pathogens.</title>
        <authorList>
            <person name="Yamagishi J."/>
            <person name="Asada M."/>
            <person name="Hakimi H."/>
            <person name="Tanaka T.Q."/>
            <person name="Sugimoto C."/>
            <person name="Kawazu S."/>
        </authorList>
    </citation>
    <scope>NUCLEOTIDE SEQUENCE [LARGE SCALE GENOMIC DNA]</scope>
    <source>
        <strain evidence="1 2">Miyake</strain>
    </source>
</reference>
<evidence type="ECO:0000313" key="1">
    <source>
        <dbReference type="EMBL" id="GBE61874.1"/>
    </source>
</evidence>
<dbReference type="AlphaFoldDB" id="A0A2H6KFW7"/>
<accession>A0A2H6KFW7</accession>
<dbReference type="EMBL" id="BDSA01000003">
    <property type="protein sequence ID" value="GBE61874.1"/>
    <property type="molecule type" value="Genomic_DNA"/>
</dbReference>
<dbReference type="VEuPathDB" id="PiroplasmaDB:BOVATA_033670"/>
<protein>
    <submittedName>
        <fullName evidence="1">Transposase, putative</fullName>
    </submittedName>
</protein>
<proteinExistence type="predicted"/>
<dbReference type="Proteomes" id="UP000236319">
    <property type="component" value="Unassembled WGS sequence"/>
</dbReference>
<organism evidence="1 2">
    <name type="scientific">Babesia ovata</name>
    <dbReference type="NCBI Taxonomy" id="189622"/>
    <lineage>
        <taxon>Eukaryota</taxon>
        <taxon>Sar</taxon>
        <taxon>Alveolata</taxon>
        <taxon>Apicomplexa</taxon>
        <taxon>Aconoidasida</taxon>
        <taxon>Piroplasmida</taxon>
        <taxon>Babesiidae</taxon>
        <taxon>Babesia</taxon>
    </lineage>
</organism>
<dbReference type="RefSeq" id="XP_028868117.1">
    <property type="nucleotide sequence ID" value="XM_029012284.1"/>
</dbReference>
<evidence type="ECO:0000313" key="2">
    <source>
        <dbReference type="Proteomes" id="UP000236319"/>
    </source>
</evidence>
<keyword evidence="2" id="KW-1185">Reference proteome</keyword>
<gene>
    <name evidence="1" type="ORF">BOVATA_033670</name>
</gene>
<name>A0A2H6KFW7_9APIC</name>
<sequence length="136" mass="13644">MAAKNPCGVEFGMPLAFGIASPLAMMCTFQHQRSSVGSVLSVCWLQDCPSKPAGVMGIAENGLGGEAGRKALIASEVTTAPLSTGDAGGCELCGVEGSGMSSSFVLAAAAGFVISTVTSGDSRMTSPLTSKSLFMK</sequence>
<dbReference type="GeneID" id="39875644"/>
<comment type="caution">
    <text evidence="1">The sequence shown here is derived from an EMBL/GenBank/DDBJ whole genome shotgun (WGS) entry which is preliminary data.</text>
</comment>